<accession>A0A292Q5Y1</accession>
<feature type="transmembrane region" description="Helical" evidence="7">
    <location>
        <begin position="42"/>
        <end position="61"/>
    </location>
</feature>
<evidence type="ECO:0000259" key="8">
    <source>
        <dbReference type="Pfam" id="PF20684"/>
    </source>
</evidence>
<feature type="compositionally biased region" description="Low complexity" evidence="6">
    <location>
        <begin position="353"/>
        <end position="371"/>
    </location>
</feature>
<dbReference type="Proteomes" id="UP001412239">
    <property type="component" value="Unassembled WGS sequence"/>
</dbReference>
<evidence type="ECO:0000313" key="9">
    <source>
        <dbReference type="EMBL" id="CUS14824.1"/>
    </source>
</evidence>
<organism evidence="9 10">
    <name type="scientific">Tuber aestivum</name>
    <name type="common">summer truffle</name>
    <dbReference type="NCBI Taxonomy" id="59557"/>
    <lineage>
        <taxon>Eukaryota</taxon>
        <taxon>Fungi</taxon>
        <taxon>Dikarya</taxon>
        <taxon>Ascomycota</taxon>
        <taxon>Pezizomycotina</taxon>
        <taxon>Pezizomycetes</taxon>
        <taxon>Pezizales</taxon>
        <taxon>Tuberaceae</taxon>
        <taxon>Tuber</taxon>
    </lineage>
</organism>
<dbReference type="PANTHER" id="PTHR33048:SF47">
    <property type="entry name" value="INTEGRAL MEMBRANE PROTEIN-RELATED"/>
    <property type="match status" value="1"/>
</dbReference>
<feature type="transmembrane region" description="Helical" evidence="7">
    <location>
        <begin position="160"/>
        <end position="193"/>
    </location>
</feature>
<feature type="transmembrane region" description="Helical" evidence="7">
    <location>
        <begin position="242"/>
        <end position="260"/>
    </location>
</feature>
<evidence type="ECO:0000256" key="2">
    <source>
        <dbReference type="ARBA" id="ARBA00022692"/>
    </source>
</evidence>
<dbReference type="AlphaFoldDB" id="A0A292Q5Y1"/>
<comment type="similarity">
    <text evidence="5">Belongs to the SAT4 family.</text>
</comment>
<comment type="subcellular location">
    <subcellularLocation>
        <location evidence="1">Membrane</location>
        <topology evidence="1">Multi-pass membrane protein</topology>
    </subcellularLocation>
</comment>
<feature type="transmembrane region" description="Helical" evidence="7">
    <location>
        <begin position="131"/>
        <end position="148"/>
    </location>
</feature>
<feature type="region of interest" description="Disordered" evidence="6">
    <location>
        <begin position="310"/>
        <end position="401"/>
    </location>
</feature>
<dbReference type="InterPro" id="IPR052337">
    <property type="entry name" value="SAT4-like"/>
</dbReference>
<proteinExistence type="inferred from homology"/>
<evidence type="ECO:0000256" key="1">
    <source>
        <dbReference type="ARBA" id="ARBA00004141"/>
    </source>
</evidence>
<feature type="compositionally biased region" description="Polar residues" evidence="6">
    <location>
        <begin position="312"/>
        <end position="321"/>
    </location>
</feature>
<evidence type="ECO:0000256" key="7">
    <source>
        <dbReference type="SAM" id="Phobius"/>
    </source>
</evidence>
<dbReference type="GO" id="GO:0016020">
    <property type="term" value="C:membrane"/>
    <property type="evidence" value="ECO:0007669"/>
    <property type="project" value="UniProtKB-SubCell"/>
</dbReference>
<evidence type="ECO:0000256" key="4">
    <source>
        <dbReference type="ARBA" id="ARBA00023136"/>
    </source>
</evidence>
<dbReference type="EMBL" id="LN890955">
    <property type="protein sequence ID" value="CUS14824.1"/>
    <property type="molecule type" value="Genomic_DNA"/>
</dbReference>
<evidence type="ECO:0000256" key="6">
    <source>
        <dbReference type="SAM" id="MobiDB-lite"/>
    </source>
</evidence>
<keyword evidence="2 7" id="KW-0812">Transmembrane</keyword>
<sequence length="487" mass="53895">MAAKDFSNAAFWVSSNVTSSGVQGIPNFFSKSMFGRTAELKSAAQVVVVSALVAVVLRIFSRRRLKTRVWWDDVCTMAAVFFLVMNQMVFSMIEFLGKTSFSFWGKQSQAEEQRRLQKVVVGLKLTLAFEVMYLISIYLVKFSMLFLYSRFAKHTKHITVYLRITQVICLIAFAVCILSLFLSCIPISTFWSLSNSNVQCTRRTLLTYASGVSNIITNTLVLAVPVPLLFRVKLRLRQKIGVSVLYFFGAFVIVASALRFATQLLNVSVPQAIGWSQIEISLAIILACAPMSTKLMFIPLIDPKDIERVSQMGDTPTSTGPRSLIRPATLSEKPKPYEPTGPQRLTAVRPLVQQQQQEQQKQQLGQQQPQQKLYAGVAALPPVPNRSTSDPERKAAGGMQKRALEEGTLNLEAMGTLGDLSRGSRAPREISSPDYQRLKVVRAEVNGQSVWEVRPKSDISIISGSSSVYSDVSSASPGPLSPISHAR</sequence>
<keyword evidence="3 7" id="KW-1133">Transmembrane helix</keyword>
<dbReference type="PANTHER" id="PTHR33048">
    <property type="entry name" value="PTH11-LIKE INTEGRAL MEMBRANE PROTEIN (AFU_ORTHOLOGUE AFUA_5G11245)"/>
    <property type="match status" value="1"/>
</dbReference>
<evidence type="ECO:0000256" key="3">
    <source>
        <dbReference type="ARBA" id="ARBA00022989"/>
    </source>
</evidence>
<feature type="transmembrane region" description="Helical" evidence="7">
    <location>
        <begin position="73"/>
        <end position="93"/>
    </location>
</feature>
<protein>
    <recommendedName>
        <fullName evidence="8">Rhodopsin domain-containing protein</fullName>
    </recommendedName>
</protein>
<evidence type="ECO:0000256" key="5">
    <source>
        <dbReference type="ARBA" id="ARBA00038359"/>
    </source>
</evidence>
<feature type="transmembrane region" description="Helical" evidence="7">
    <location>
        <begin position="205"/>
        <end position="230"/>
    </location>
</feature>
<feature type="region of interest" description="Disordered" evidence="6">
    <location>
        <begin position="465"/>
        <end position="487"/>
    </location>
</feature>
<name>A0A292Q5Y1_9PEZI</name>
<dbReference type="Pfam" id="PF20684">
    <property type="entry name" value="Fung_rhodopsin"/>
    <property type="match status" value="1"/>
</dbReference>
<evidence type="ECO:0000313" key="10">
    <source>
        <dbReference type="Proteomes" id="UP001412239"/>
    </source>
</evidence>
<keyword evidence="4 7" id="KW-0472">Membrane</keyword>
<keyword evidence="10" id="KW-1185">Reference proteome</keyword>
<feature type="domain" description="Rhodopsin" evidence="8">
    <location>
        <begin position="57"/>
        <end position="296"/>
    </location>
</feature>
<dbReference type="InterPro" id="IPR049326">
    <property type="entry name" value="Rhodopsin_dom_fungi"/>
</dbReference>
<reference evidence="9" key="1">
    <citation type="submission" date="2015-10" db="EMBL/GenBank/DDBJ databases">
        <authorList>
            <person name="Regsiter A."/>
            <person name="william w."/>
        </authorList>
    </citation>
    <scope>NUCLEOTIDE SEQUENCE</scope>
    <source>
        <strain evidence="9">Montdore</strain>
    </source>
</reference>
<gene>
    <name evidence="9" type="ORF">GSTUAT00001109001</name>
</gene>
<feature type="compositionally biased region" description="Low complexity" evidence="6">
    <location>
        <begin position="465"/>
        <end position="476"/>
    </location>
</feature>